<reference evidence="6 7" key="1">
    <citation type="submission" date="2019-04" db="EMBL/GenBank/DDBJ databases">
        <title>Shimia ponticola sp. nov., isolated from seawater.</title>
        <authorList>
            <person name="Kim Y.-O."/>
            <person name="Yoon J.-H."/>
        </authorList>
    </citation>
    <scope>NUCLEOTIDE SEQUENCE [LARGE SCALE GENOMIC DNA]</scope>
    <source>
        <strain evidence="6 7">MYP11</strain>
    </source>
</reference>
<dbReference type="PANTHER" id="PTHR30055:SF148">
    <property type="entry name" value="TETR-FAMILY TRANSCRIPTIONAL REGULATOR"/>
    <property type="match status" value="1"/>
</dbReference>
<dbReference type="OrthoDB" id="9808189at2"/>
<evidence type="ECO:0000259" key="5">
    <source>
        <dbReference type="PROSITE" id="PS50977"/>
    </source>
</evidence>
<dbReference type="InterPro" id="IPR036271">
    <property type="entry name" value="Tet_transcr_reg_TetR-rel_C_sf"/>
</dbReference>
<name>A0A4S4NB11_9RHOB</name>
<feature type="DNA-binding region" description="H-T-H motif" evidence="4">
    <location>
        <begin position="37"/>
        <end position="56"/>
    </location>
</feature>
<dbReference type="AlphaFoldDB" id="A0A4S4NB11"/>
<gene>
    <name evidence="6" type="ORF">E4Z66_11155</name>
</gene>
<sequence>MTQETTQAAGRPRNAEASDALKREALRLVREQGYGVSIAAIIKAAGVSRQTLYNRWSTKAELLLDALFELADMQVAIPDLSQPGPRRAVLTTYMREVFHHVRKDADLLRIFISQAQSDPAFRAVLYDRFVEPRDLIVVDVLRDAQARGEIAQDRDPALISAMIHGAFWYRLLLDLPLDDDFAAALVEDAFRGAA</sequence>
<protein>
    <submittedName>
        <fullName evidence="6">TetR/AcrR family transcriptional regulator</fullName>
    </submittedName>
</protein>
<dbReference type="InterPro" id="IPR001647">
    <property type="entry name" value="HTH_TetR"/>
</dbReference>
<proteinExistence type="predicted"/>
<feature type="domain" description="HTH tetR-type" evidence="5">
    <location>
        <begin position="15"/>
        <end position="74"/>
    </location>
</feature>
<accession>A0A4S4NB11</accession>
<dbReference type="Proteomes" id="UP000306602">
    <property type="component" value="Unassembled WGS sequence"/>
</dbReference>
<evidence type="ECO:0000313" key="7">
    <source>
        <dbReference type="Proteomes" id="UP000306602"/>
    </source>
</evidence>
<organism evidence="6 7">
    <name type="scientific">Aliishimia ponticola</name>
    <dbReference type="NCBI Taxonomy" id="2499833"/>
    <lineage>
        <taxon>Bacteria</taxon>
        <taxon>Pseudomonadati</taxon>
        <taxon>Pseudomonadota</taxon>
        <taxon>Alphaproteobacteria</taxon>
        <taxon>Rhodobacterales</taxon>
        <taxon>Paracoccaceae</taxon>
        <taxon>Aliishimia</taxon>
    </lineage>
</organism>
<keyword evidence="1" id="KW-0805">Transcription regulation</keyword>
<dbReference type="PROSITE" id="PS50977">
    <property type="entry name" value="HTH_TETR_2"/>
    <property type="match status" value="1"/>
</dbReference>
<dbReference type="PRINTS" id="PR00455">
    <property type="entry name" value="HTHTETR"/>
</dbReference>
<dbReference type="Pfam" id="PF16859">
    <property type="entry name" value="TetR_C_11"/>
    <property type="match status" value="1"/>
</dbReference>
<dbReference type="InterPro" id="IPR011075">
    <property type="entry name" value="TetR_C"/>
</dbReference>
<dbReference type="GO" id="GO:0003700">
    <property type="term" value="F:DNA-binding transcription factor activity"/>
    <property type="evidence" value="ECO:0007669"/>
    <property type="project" value="TreeGrafter"/>
</dbReference>
<keyword evidence="3" id="KW-0804">Transcription</keyword>
<dbReference type="Pfam" id="PF00440">
    <property type="entry name" value="TetR_N"/>
    <property type="match status" value="1"/>
</dbReference>
<dbReference type="Gene3D" id="1.10.10.60">
    <property type="entry name" value="Homeodomain-like"/>
    <property type="match status" value="1"/>
</dbReference>
<evidence type="ECO:0000256" key="1">
    <source>
        <dbReference type="ARBA" id="ARBA00023015"/>
    </source>
</evidence>
<dbReference type="Gene3D" id="1.10.357.10">
    <property type="entry name" value="Tetracycline Repressor, domain 2"/>
    <property type="match status" value="1"/>
</dbReference>
<evidence type="ECO:0000256" key="3">
    <source>
        <dbReference type="ARBA" id="ARBA00023163"/>
    </source>
</evidence>
<dbReference type="EMBL" id="SRKY01000003">
    <property type="protein sequence ID" value="THH35647.1"/>
    <property type="molecule type" value="Genomic_DNA"/>
</dbReference>
<keyword evidence="2 4" id="KW-0238">DNA-binding</keyword>
<dbReference type="SUPFAM" id="SSF48498">
    <property type="entry name" value="Tetracyclin repressor-like, C-terminal domain"/>
    <property type="match status" value="1"/>
</dbReference>
<keyword evidence="7" id="KW-1185">Reference proteome</keyword>
<dbReference type="SUPFAM" id="SSF46689">
    <property type="entry name" value="Homeodomain-like"/>
    <property type="match status" value="1"/>
</dbReference>
<dbReference type="PANTHER" id="PTHR30055">
    <property type="entry name" value="HTH-TYPE TRANSCRIPTIONAL REGULATOR RUTR"/>
    <property type="match status" value="1"/>
</dbReference>
<evidence type="ECO:0000256" key="2">
    <source>
        <dbReference type="ARBA" id="ARBA00023125"/>
    </source>
</evidence>
<evidence type="ECO:0000256" key="4">
    <source>
        <dbReference type="PROSITE-ProRule" id="PRU00335"/>
    </source>
</evidence>
<evidence type="ECO:0000313" key="6">
    <source>
        <dbReference type="EMBL" id="THH35647.1"/>
    </source>
</evidence>
<dbReference type="GO" id="GO:0000976">
    <property type="term" value="F:transcription cis-regulatory region binding"/>
    <property type="evidence" value="ECO:0007669"/>
    <property type="project" value="TreeGrafter"/>
</dbReference>
<dbReference type="InterPro" id="IPR050109">
    <property type="entry name" value="HTH-type_TetR-like_transc_reg"/>
</dbReference>
<dbReference type="InterPro" id="IPR009057">
    <property type="entry name" value="Homeodomain-like_sf"/>
</dbReference>
<dbReference type="RefSeq" id="WP_136463116.1">
    <property type="nucleotide sequence ID" value="NZ_SRKY01000003.1"/>
</dbReference>
<comment type="caution">
    <text evidence="6">The sequence shown here is derived from an EMBL/GenBank/DDBJ whole genome shotgun (WGS) entry which is preliminary data.</text>
</comment>